<evidence type="ECO:0000313" key="1">
    <source>
        <dbReference type="EMBL" id="MBW0584156.1"/>
    </source>
</evidence>
<dbReference type="Proteomes" id="UP000765509">
    <property type="component" value="Unassembled WGS sequence"/>
</dbReference>
<name>A0A9Q3KQ23_9BASI</name>
<reference evidence="1" key="1">
    <citation type="submission" date="2021-03" db="EMBL/GenBank/DDBJ databases">
        <title>Draft genome sequence of rust myrtle Austropuccinia psidii MF-1, a brazilian biotype.</title>
        <authorList>
            <person name="Quecine M.C."/>
            <person name="Pachon D.M.R."/>
            <person name="Bonatelli M.L."/>
            <person name="Correr F.H."/>
            <person name="Franceschini L.M."/>
            <person name="Leite T.F."/>
            <person name="Margarido G.R.A."/>
            <person name="Almeida C.A."/>
            <person name="Ferrarezi J.A."/>
            <person name="Labate C.A."/>
        </authorList>
    </citation>
    <scope>NUCLEOTIDE SEQUENCE</scope>
    <source>
        <strain evidence="1">MF-1</strain>
    </source>
</reference>
<feature type="non-terminal residue" evidence="1">
    <location>
        <position position="133"/>
    </location>
</feature>
<proteinExistence type="predicted"/>
<organism evidence="1 2">
    <name type="scientific">Austropuccinia psidii MF-1</name>
    <dbReference type="NCBI Taxonomy" id="1389203"/>
    <lineage>
        <taxon>Eukaryota</taxon>
        <taxon>Fungi</taxon>
        <taxon>Dikarya</taxon>
        <taxon>Basidiomycota</taxon>
        <taxon>Pucciniomycotina</taxon>
        <taxon>Pucciniomycetes</taxon>
        <taxon>Pucciniales</taxon>
        <taxon>Sphaerophragmiaceae</taxon>
        <taxon>Austropuccinia</taxon>
    </lineage>
</organism>
<dbReference type="AlphaFoldDB" id="A0A9Q3KQ23"/>
<evidence type="ECO:0000313" key="2">
    <source>
        <dbReference type="Proteomes" id="UP000765509"/>
    </source>
</evidence>
<accession>A0A9Q3KQ23</accession>
<protein>
    <submittedName>
        <fullName evidence="1">Uncharacterized protein</fullName>
    </submittedName>
</protein>
<keyword evidence="2" id="KW-1185">Reference proteome</keyword>
<comment type="caution">
    <text evidence="1">The sequence shown here is derived from an EMBL/GenBank/DDBJ whole genome shotgun (WGS) entry which is preliminary data.</text>
</comment>
<gene>
    <name evidence="1" type="ORF">O181_123871</name>
</gene>
<sequence length="133" mass="14542">MSSKLTEITESSPSALPPSVLCGSGVFSQLSSLPWRLLVILIPPKPMMGSEQLKFLILPVLNVWPRVRIAFNITILDCQNAIFASLERSHVVVPGQLCPTSGGIYGAEKMGLLGRNSPFLRNLLLIQPQDFLN</sequence>
<dbReference type="EMBL" id="AVOT02117065">
    <property type="protein sequence ID" value="MBW0584156.1"/>
    <property type="molecule type" value="Genomic_DNA"/>
</dbReference>